<proteinExistence type="predicted"/>
<protein>
    <submittedName>
        <fullName evidence="1">Uncharacterized protein</fullName>
    </submittedName>
</protein>
<name>A0A806KH74_9BACT</name>
<organism evidence="1">
    <name type="scientific">uncultured bacterium contig00063</name>
    <dbReference type="NCBI Taxonomy" id="1181546"/>
    <lineage>
        <taxon>Bacteria</taxon>
        <taxon>environmental samples</taxon>
    </lineage>
</organism>
<sequence>MSETSSVKGRIPLDWNPGSPISAHTLVLAAKNRLERIDEAILVCNPPSVRCAAADLSLADIEVLVNDHIKGWFYLVKELAAVFRTQEKGTLALAYPETSATGGKEDVSDLLGQTALAAFRSLVRGLLDSVLNEPYITMGFTGADNGEEVGYATFIFKQIEDGNRRGNGKLHKYGKLGIFR</sequence>
<dbReference type="AlphaFoldDB" id="A0A806KH74"/>
<evidence type="ECO:0000313" key="1">
    <source>
        <dbReference type="EMBL" id="AGS52344.1"/>
    </source>
</evidence>
<reference evidence="1" key="1">
    <citation type="submission" date="2012-03" db="EMBL/GenBank/DDBJ databases">
        <title>Functional metagenomics reveals considerable lignocellulase gene clusters in the gut microbiome of a wood-feeding higher termite.</title>
        <authorList>
            <person name="Liu N."/>
        </authorList>
    </citation>
    <scope>NUCLEOTIDE SEQUENCE</scope>
</reference>
<dbReference type="EMBL" id="JQ844189">
    <property type="protein sequence ID" value="AGS52344.1"/>
    <property type="molecule type" value="Genomic_DNA"/>
</dbReference>
<accession>A0A806KH74</accession>